<organism evidence="1 2">
    <name type="scientific">Sparassis crispa</name>
    <dbReference type="NCBI Taxonomy" id="139825"/>
    <lineage>
        <taxon>Eukaryota</taxon>
        <taxon>Fungi</taxon>
        <taxon>Dikarya</taxon>
        <taxon>Basidiomycota</taxon>
        <taxon>Agaricomycotina</taxon>
        <taxon>Agaricomycetes</taxon>
        <taxon>Polyporales</taxon>
        <taxon>Sparassidaceae</taxon>
        <taxon>Sparassis</taxon>
    </lineage>
</organism>
<name>A0A401GRF8_9APHY</name>
<dbReference type="OrthoDB" id="3222238at2759"/>
<comment type="caution">
    <text evidence="1">The sequence shown here is derived from an EMBL/GenBank/DDBJ whole genome shotgun (WGS) entry which is preliminary data.</text>
</comment>
<dbReference type="EMBL" id="BFAD01000007">
    <property type="protein sequence ID" value="GBE84831.1"/>
    <property type="molecule type" value="Genomic_DNA"/>
</dbReference>
<evidence type="ECO:0000313" key="2">
    <source>
        <dbReference type="Proteomes" id="UP000287166"/>
    </source>
</evidence>
<dbReference type="InterPro" id="IPR032675">
    <property type="entry name" value="LRR_dom_sf"/>
</dbReference>
<dbReference type="RefSeq" id="XP_027615744.1">
    <property type="nucleotide sequence ID" value="XM_027759943.1"/>
</dbReference>
<dbReference type="Proteomes" id="UP000287166">
    <property type="component" value="Unassembled WGS sequence"/>
</dbReference>
<keyword evidence="2" id="KW-1185">Reference proteome</keyword>
<accession>A0A401GRF8</accession>
<proteinExistence type="predicted"/>
<dbReference type="InParanoid" id="A0A401GRF8"/>
<evidence type="ECO:0000313" key="1">
    <source>
        <dbReference type="EMBL" id="GBE84831.1"/>
    </source>
</evidence>
<protein>
    <recommendedName>
        <fullName evidence="3">F-box domain-containing protein</fullName>
    </recommendedName>
</protein>
<dbReference type="GeneID" id="38781748"/>
<gene>
    <name evidence="1" type="ORF">SCP_0700110</name>
</gene>
<evidence type="ECO:0008006" key="3">
    <source>
        <dbReference type="Google" id="ProtNLM"/>
    </source>
</evidence>
<sequence length="315" mass="35115">MNYLYLGCDIRPSLLIQHIVHFTRLKHLFLEGPISSSQLLSCCGGLVDLAFLSVSGLREPSQDDVSSIGFPSLRELKMTSDPSIPGVIHLLASVSSPHLQEVALLGLSWDDLDEWRSCFCVLCSKFSSSLRKIDVTSFAPVNASSVSFMHIVQPLLGISGIQSFTIWCDGSPFMLTDYDIHDIASSWQNLEDLYLRVGEGSPRERPSVYAIDAFAQFCPRLRQLTISCLDIFLPPPWPLSLTMFPRLTELNCGKGDRGLRETTDAAMRLAHFLHDRCPCLDLHTLARNSPDLFLALRDLRSREGNQSDDDSVEAL</sequence>
<dbReference type="AlphaFoldDB" id="A0A401GRF8"/>
<dbReference type="SUPFAM" id="SSF52047">
    <property type="entry name" value="RNI-like"/>
    <property type="match status" value="1"/>
</dbReference>
<dbReference type="Gene3D" id="3.80.10.10">
    <property type="entry name" value="Ribonuclease Inhibitor"/>
    <property type="match status" value="1"/>
</dbReference>
<reference evidence="1 2" key="1">
    <citation type="journal article" date="2018" name="Sci. Rep.">
        <title>Genome sequence of the cauliflower mushroom Sparassis crispa (Hanabiratake) and its association with beneficial usage.</title>
        <authorList>
            <person name="Kiyama R."/>
            <person name="Furutani Y."/>
            <person name="Kawaguchi K."/>
            <person name="Nakanishi T."/>
        </authorList>
    </citation>
    <scope>NUCLEOTIDE SEQUENCE [LARGE SCALE GENOMIC DNA]</scope>
</reference>